<evidence type="ECO:0000313" key="1">
    <source>
        <dbReference type="EMBL" id="KKR98786.1"/>
    </source>
</evidence>
<dbReference type="Proteomes" id="UP000034746">
    <property type="component" value="Unassembled WGS sequence"/>
</dbReference>
<dbReference type="EMBL" id="LCAU01000001">
    <property type="protein sequence ID" value="KKR98786.1"/>
    <property type="molecule type" value="Genomic_DNA"/>
</dbReference>
<dbReference type="AlphaFoldDB" id="A0A0G0VGN3"/>
<accession>A0A0G0VGN3</accession>
<comment type="caution">
    <text evidence="1">The sequence shown here is derived from an EMBL/GenBank/DDBJ whole genome shotgun (WGS) entry which is preliminary data.</text>
</comment>
<protein>
    <submittedName>
        <fullName evidence="1">Uncharacterized protein</fullName>
    </submittedName>
</protein>
<name>A0A0G0VGN3_9BACT</name>
<gene>
    <name evidence="1" type="ORF">UU48_C0001G0141</name>
</gene>
<sequence length="418" mass="49803">MPSYDSELRRLDTAREFGQRDYFADLAFIENLYINTNIHREDRAKLLRDAVRFPIFDQGIHGSGGIEDIEKFLNQLNFSSKTAFISSLSRAFGKRVSERLYQKFLSDFKRSLNRYLENYQPDSFFTVRESDQVEKMQQYTEEELRKEVVNIVQFIEEKNMQYEDFDLVLHDALFFTCASTKKSYESSPNKKAMEIVGFLNKKYGKEKVRLYKENIKRVCAPDYHGTDEVERRLYELFAPLNNLDSRDVKSVIQQSAMYFQDAGLPRWKFSEESSVRSFVSSVKQMLEYQIKKEKHEELFQKLGLFFETESQKVEEKQRIERMYKVDSKKMVPKEYQYELWDLGKKRREIFPLFFEFDVEKSITIISQATRDAGVQKEWPRKFDEPVLQQIMIYLNEMHGKEVVDRFVSSVKQQCEGLK</sequence>
<organism evidence="1 2">
    <name type="scientific">Candidatus Uhrbacteria bacterium GW2011_GWF2_41_16</name>
    <dbReference type="NCBI Taxonomy" id="1618997"/>
    <lineage>
        <taxon>Bacteria</taxon>
        <taxon>Candidatus Uhriibacteriota</taxon>
    </lineage>
</organism>
<reference evidence="1 2" key="1">
    <citation type="journal article" date="2015" name="Nature">
        <title>rRNA introns, odd ribosomes, and small enigmatic genomes across a large radiation of phyla.</title>
        <authorList>
            <person name="Brown C.T."/>
            <person name="Hug L.A."/>
            <person name="Thomas B.C."/>
            <person name="Sharon I."/>
            <person name="Castelle C.J."/>
            <person name="Singh A."/>
            <person name="Wilkins M.J."/>
            <person name="Williams K.H."/>
            <person name="Banfield J.F."/>
        </authorList>
    </citation>
    <scope>NUCLEOTIDE SEQUENCE [LARGE SCALE GENOMIC DNA]</scope>
</reference>
<proteinExistence type="predicted"/>
<evidence type="ECO:0000313" key="2">
    <source>
        <dbReference type="Proteomes" id="UP000034746"/>
    </source>
</evidence>